<keyword evidence="4" id="KW-0812">Transmembrane</keyword>
<feature type="region of interest" description="Disordered" evidence="3">
    <location>
        <begin position="868"/>
        <end position="894"/>
    </location>
</feature>
<feature type="transmembrane region" description="Helical" evidence="4">
    <location>
        <begin position="585"/>
        <end position="604"/>
    </location>
</feature>
<keyword evidence="6" id="KW-1185">Reference proteome</keyword>
<sequence length="894" mass="96820">MASNAHDEQHHAFHGRSGLVLGITILMWALSTVFVIGRFISRGAIVKRILRDDYIIGLAWTIATGLSIGVCLAAANGLGRHERNVPSDWTRTLRKAIYAVSIMYQPALMTTKTSILMFYLSLSAADRTFRWACIATLVVVNAGGFALTMGTIFQCRPISAVFDLVVPAGAQCTDVLTIYLASVPLNLITDLALLLLPMPIITAMRLPRKQKIILVVTFSAGLFVAIVDVVRISYLQDASEARLAAIQRLNGQPSDIAADEMIDSSWFLSYTYLWTAIEVHVGIMCACVPALKPLVARFLPSMLKDPGETTRAASPMEKSDPVDINRPPDMSPRVEYPEDVHPRDFGGSLDSGVGGPMDMIDFLTTPDMNESQVIQRTTTAITNTSRDTAPPGSATFFDFVNVKRHKSMVQMTHRESIFPISMVTLLFFIWGFEYGLLNVLNRQFQIVANVTSSQTVGIHSAYFAGYFVGPWTVGRLVLKHWGFRSCFPIGMFIYAAGLLIFWPAAVLTSWPTFVVTNFIVGFGLSILETACNPFIMLCGPPGYGEIRLNISQGLQAIGSIVAPLIAEKAFLGRIDDAPSLVNTQWAYLGMSLATVILGMIYVYVPLPGATDAELADADERADGANEATVPFGGQRRLPIIWIALGLAVFSQFCYVGGQEVNATIFSTYFTDVIYPDSPALSLSVSTYSAIAHTAFAVSRFVAAGLGFFIKPRYLLAFFSVGAVVFTALSMHFTGDTAIACFIMVYFMEGPIFALIFAQGLRGMGRHTRLASVMLTSAIGGGAVFSPISSALVTGGRSASSALVVGAAVFAAGCIYPFALSLLPKLSKIVDYPKADNVTGSRLSASSLSSRPSAMRKFESGHRRRRILGLGIVTDEGGKPQRSPDAEHRERSAAE</sequence>
<feature type="transmembrane region" description="Helical" evidence="4">
    <location>
        <begin position="271"/>
        <end position="291"/>
    </location>
</feature>
<dbReference type="PANTHER" id="PTHR43702">
    <property type="entry name" value="L-FUCOSE-PROTON SYMPORTER"/>
    <property type="match status" value="1"/>
</dbReference>
<reference evidence="7" key="1">
    <citation type="submission" date="2020-01" db="EMBL/GenBank/DDBJ databases">
        <authorList>
            <consortium name="DOE Joint Genome Institute"/>
            <person name="Haridas S."/>
            <person name="Albert R."/>
            <person name="Binder M."/>
            <person name="Bloem J."/>
            <person name="Labutti K."/>
            <person name="Salamov A."/>
            <person name="Andreopoulos B."/>
            <person name="Baker S.E."/>
            <person name="Barry K."/>
            <person name="Bills G."/>
            <person name="Bluhm B.H."/>
            <person name="Cannon C."/>
            <person name="Castanera R."/>
            <person name="Culley D.E."/>
            <person name="Daum C."/>
            <person name="Ezra D."/>
            <person name="Gonzalez J.B."/>
            <person name="Henrissat B."/>
            <person name="Kuo A."/>
            <person name="Liang C."/>
            <person name="Lipzen A."/>
            <person name="Lutzoni F."/>
            <person name="Magnuson J."/>
            <person name="Mondo S."/>
            <person name="Nolan M."/>
            <person name="Ohm R."/>
            <person name="Pangilinan J."/>
            <person name="Park H.-J."/>
            <person name="Ramirez L."/>
            <person name="Alfaro M."/>
            <person name="Sun H."/>
            <person name="Tritt A."/>
            <person name="Yoshinaga Y."/>
            <person name="Zwiers L.-H."/>
            <person name="Turgeon B.G."/>
            <person name="Goodwin S.B."/>
            <person name="Spatafora J.W."/>
            <person name="Crous P.W."/>
            <person name="Grigoriev I.V."/>
        </authorList>
    </citation>
    <scope>NUCLEOTIDE SEQUENCE</scope>
    <source>
        <strain evidence="7">CBS 342.82</strain>
    </source>
</reference>
<keyword evidence="4" id="KW-1133">Transmembrane helix</keyword>
<dbReference type="PANTHER" id="PTHR43702:SF13">
    <property type="entry name" value="MONOSACCHARIDE TRANSPORTER, PUTATIVE (AFU_ORTHOLOGUE AFUA_4G06630)-RELATED"/>
    <property type="match status" value="1"/>
</dbReference>
<dbReference type="InterPro" id="IPR036259">
    <property type="entry name" value="MFS_trans_sf"/>
</dbReference>
<feature type="transmembrane region" description="Helical" evidence="4">
    <location>
        <begin position="20"/>
        <end position="41"/>
    </location>
</feature>
<evidence type="ECO:0000256" key="3">
    <source>
        <dbReference type="SAM" id="MobiDB-lite"/>
    </source>
</evidence>
<dbReference type="SUPFAM" id="SSF103473">
    <property type="entry name" value="MFS general substrate transporter"/>
    <property type="match status" value="1"/>
</dbReference>
<evidence type="ECO:0000256" key="4">
    <source>
        <dbReference type="SAM" id="Phobius"/>
    </source>
</evidence>
<evidence type="ECO:0000259" key="5">
    <source>
        <dbReference type="Pfam" id="PF20684"/>
    </source>
</evidence>
<reference evidence="7" key="2">
    <citation type="submission" date="2020-04" db="EMBL/GenBank/DDBJ databases">
        <authorList>
            <consortium name="NCBI Genome Project"/>
        </authorList>
    </citation>
    <scope>NUCLEOTIDE SEQUENCE</scope>
    <source>
        <strain evidence="7">CBS 342.82</strain>
    </source>
</reference>
<comment type="subcellular location">
    <subcellularLocation>
        <location evidence="1">Cell inner membrane</location>
        <topology evidence="1">Multi-pass membrane protein</topology>
    </subcellularLocation>
</comment>
<reference evidence="7" key="3">
    <citation type="submission" date="2025-08" db="UniProtKB">
        <authorList>
            <consortium name="RefSeq"/>
        </authorList>
    </citation>
    <scope>IDENTIFICATION</scope>
    <source>
        <strain evidence="7">CBS 342.82</strain>
    </source>
</reference>
<feature type="transmembrane region" description="Helical" evidence="4">
    <location>
        <begin position="485"/>
        <end position="504"/>
    </location>
</feature>
<evidence type="ECO:0000313" key="6">
    <source>
        <dbReference type="Proteomes" id="UP000504637"/>
    </source>
</evidence>
<dbReference type="Pfam" id="PF07690">
    <property type="entry name" value="MFS_1"/>
    <property type="match status" value="1"/>
</dbReference>
<protein>
    <submittedName>
        <fullName evidence="7">MFS general substrate transporter</fullName>
    </submittedName>
</protein>
<dbReference type="Gene3D" id="1.20.1250.20">
    <property type="entry name" value="MFS general substrate transporter like domains"/>
    <property type="match status" value="2"/>
</dbReference>
<keyword evidence="4" id="KW-0472">Membrane</keyword>
<dbReference type="InterPro" id="IPR011701">
    <property type="entry name" value="MFS"/>
</dbReference>
<organism evidence="7">
    <name type="scientific">Dissoconium aciculare CBS 342.82</name>
    <dbReference type="NCBI Taxonomy" id="1314786"/>
    <lineage>
        <taxon>Eukaryota</taxon>
        <taxon>Fungi</taxon>
        <taxon>Dikarya</taxon>
        <taxon>Ascomycota</taxon>
        <taxon>Pezizomycotina</taxon>
        <taxon>Dothideomycetes</taxon>
        <taxon>Dothideomycetidae</taxon>
        <taxon>Mycosphaerellales</taxon>
        <taxon>Dissoconiaceae</taxon>
        <taxon>Dissoconium</taxon>
    </lineage>
</organism>
<feature type="transmembrane region" description="Helical" evidence="4">
    <location>
        <begin position="677"/>
        <end position="701"/>
    </location>
</feature>
<accession>A0A6J3LYA3</accession>
<feature type="transmembrane region" description="Helical" evidence="4">
    <location>
        <begin position="131"/>
        <end position="153"/>
    </location>
</feature>
<feature type="transmembrane region" description="Helical" evidence="4">
    <location>
        <begin position="736"/>
        <end position="757"/>
    </location>
</feature>
<feature type="transmembrane region" description="Helical" evidence="4">
    <location>
        <begin position="176"/>
        <end position="200"/>
    </location>
</feature>
<feature type="transmembrane region" description="Helical" evidence="4">
    <location>
        <begin position="53"/>
        <end position="76"/>
    </location>
</feature>
<feature type="compositionally biased region" description="Basic and acidic residues" evidence="3">
    <location>
        <begin position="875"/>
        <end position="894"/>
    </location>
</feature>
<dbReference type="InterPro" id="IPR050375">
    <property type="entry name" value="MFS_TsgA-like"/>
</dbReference>
<dbReference type="GeneID" id="54359581"/>
<feature type="transmembrane region" description="Helical" evidence="4">
    <location>
        <begin position="713"/>
        <end position="730"/>
    </location>
</feature>
<dbReference type="GO" id="GO:0005886">
    <property type="term" value="C:plasma membrane"/>
    <property type="evidence" value="ECO:0007669"/>
    <property type="project" value="UniProtKB-SubCell"/>
</dbReference>
<dbReference type="RefSeq" id="XP_033457320.1">
    <property type="nucleotide sequence ID" value="XM_033601781.1"/>
</dbReference>
<feature type="transmembrane region" description="Helical" evidence="4">
    <location>
        <begin position="769"/>
        <end position="792"/>
    </location>
</feature>
<feature type="transmembrane region" description="Helical" evidence="4">
    <location>
        <begin position="96"/>
        <end position="119"/>
    </location>
</feature>
<evidence type="ECO:0000256" key="1">
    <source>
        <dbReference type="ARBA" id="ARBA00004429"/>
    </source>
</evidence>
<dbReference type="GO" id="GO:0022857">
    <property type="term" value="F:transmembrane transporter activity"/>
    <property type="evidence" value="ECO:0007669"/>
    <property type="project" value="InterPro"/>
</dbReference>
<dbReference type="OrthoDB" id="546893at2759"/>
<feature type="transmembrane region" description="Helical" evidence="4">
    <location>
        <begin position="457"/>
        <end position="478"/>
    </location>
</feature>
<dbReference type="InterPro" id="IPR049326">
    <property type="entry name" value="Rhodopsin_dom_fungi"/>
</dbReference>
<proteinExistence type="predicted"/>
<feature type="transmembrane region" description="Helical" evidence="4">
    <location>
        <begin position="639"/>
        <end position="657"/>
    </location>
</feature>
<feature type="domain" description="Rhodopsin" evidence="5">
    <location>
        <begin position="38"/>
        <end position="297"/>
    </location>
</feature>
<evidence type="ECO:0000256" key="2">
    <source>
        <dbReference type="ARBA" id="ARBA00022475"/>
    </source>
</evidence>
<feature type="transmembrane region" description="Helical" evidence="4">
    <location>
        <begin position="798"/>
        <end position="818"/>
    </location>
</feature>
<feature type="transmembrane region" description="Helical" evidence="4">
    <location>
        <begin position="212"/>
        <end position="234"/>
    </location>
</feature>
<gene>
    <name evidence="7" type="ORF">K489DRAFT_324676</name>
</gene>
<feature type="transmembrane region" description="Helical" evidence="4">
    <location>
        <begin position="416"/>
        <end position="437"/>
    </location>
</feature>
<dbReference type="Pfam" id="PF20684">
    <property type="entry name" value="Fung_rhodopsin"/>
    <property type="match status" value="1"/>
</dbReference>
<feature type="region of interest" description="Disordered" evidence="3">
    <location>
        <begin position="307"/>
        <end position="328"/>
    </location>
</feature>
<dbReference type="AlphaFoldDB" id="A0A6J3LYA3"/>
<keyword evidence="2" id="KW-1003">Cell membrane</keyword>
<dbReference type="Proteomes" id="UP000504637">
    <property type="component" value="Unplaced"/>
</dbReference>
<name>A0A6J3LYA3_9PEZI</name>
<evidence type="ECO:0000313" key="7">
    <source>
        <dbReference type="RefSeq" id="XP_033457320.1"/>
    </source>
</evidence>